<reference evidence="2" key="1">
    <citation type="submission" date="2016-10" db="EMBL/GenBank/DDBJ databases">
        <authorList>
            <person name="Varghese N."/>
            <person name="Submissions S."/>
        </authorList>
    </citation>
    <scope>NUCLEOTIDE SEQUENCE [LARGE SCALE GENOMIC DNA]</scope>
    <source>
        <strain evidence="2">DSM 18130</strain>
    </source>
</reference>
<sequence>MQHNNQFTLIQGKFTVEDAKSILFNFYNTKINFHNLQLIAIHEGKPGDAREIEQKVSALKQMKQEISSLSSAPDFANQLLEIEGHITIKR</sequence>
<accession>A0A1I0SMT9</accession>
<dbReference type="RefSeq" id="WP_090980325.1">
    <property type="nucleotide sequence ID" value="NZ_FOJM01000002.1"/>
</dbReference>
<dbReference type="EMBL" id="FOJM01000002">
    <property type="protein sequence ID" value="SFA40831.1"/>
    <property type="molecule type" value="Genomic_DNA"/>
</dbReference>
<keyword evidence="2" id="KW-1185">Reference proteome</keyword>
<dbReference type="OrthoDB" id="680899at2"/>
<organism evidence="1 2">
    <name type="scientific">Pedobacter suwonensis</name>
    <dbReference type="NCBI Taxonomy" id="332999"/>
    <lineage>
        <taxon>Bacteria</taxon>
        <taxon>Pseudomonadati</taxon>
        <taxon>Bacteroidota</taxon>
        <taxon>Sphingobacteriia</taxon>
        <taxon>Sphingobacteriales</taxon>
        <taxon>Sphingobacteriaceae</taxon>
        <taxon>Pedobacter</taxon>
    </lineage>
</organism>
<proteinExistence type="predicted"/>
<evidence type="ECO:0000313" key="1">
    <source>
        <dbReference type="EMBL" id="SFA40831.1"/>
    </source>
</evidence>
<evidence type="ECO:0000313" key="2">
    <source>
        <dbReference type="Proteomes" id="UP000198836"/>
    </source>
</evidence>
<dbReference type="AlphaFoldDB" id="A0A1I0SMT9"/>
<name>A0A1I0SMT9_9SPHI</name>
<gene>
    <name evidence="1" type="ORF">SAMN04488511_102179</name>
</gene>
<protein>
    <submittedName>
        <fullName evidence="1">Uncharacterized protein</fullName>
    </submittedName>
</protein>
<dbReference type="Proteomes" id="UP000198836">
    <property type="component" value="Unassembled WGS sequence"/>
</dbReference>